<keyword evidence="1" id="KW-1133">Transmembrane helix</keyword>
<feature type="transmembrane region" description="Helical" evidence="1">
    <location>
        <begin position="148"/>
        <end position="168"/>
    </location>
</feature>
<reference evidence="2 3" key="1">
    <citation type="submission" date="2020-04" db="EMBL/GenBank/DDBJ databases">
        <title>The Epidemiology and Molecular Characteristics of Linezolid-Resistant Staphylococcus capitis in Huashan Hospital, Shanghai.</title>
        <authorList>
            <person name="Ding L."/>
            <person name="Li P."/>
            <person name="Yang Y."/>
            <person name="Lin D."/>
            <person name="Xu X."/>
        </authorList>
    </citation>
    <scope>NUCLEOTIDE SEQUENCE [LARGE SCALE GENOMIC DNA]</scope>
    <source>
        <strain evidence="2 3">17-84</strain>
    </source>
</reference>
<evidence type="ECO:0000313" key="2">
    <source>
        <dbReference type="EMBL" id="NMK54010.1"/>
    </source>
</evidence>
<keyword evidence="1" id="KW-0472">Membrane</keyword>
<evidence type="ECO:0008006" key="4">
    <source>
        <dbReference type="Google" id="ProtNLM"/>
    </source>
</evidence>
<evidence type="ECO:0000313" key="3">
    <source>
        <dbReference type="Proteomes" id="UP000538955"/>
    </source>
</evidence>
<feature type="transmembrane region" description="Helical" evidence="1">
    <location>
        <begin position="6"/>
        <end position="21"/>
    </location>
</feature>
<accession>A0ABX1SQC9</accession>
<feature type="transmembrane region" description="Helical" evidence="1">
    <location>
        <begin position="82"/>
        <end position="99"/>
    </location>
</feature>
<gene>
    <name evidence="2" type="ORF">HHM24_04485</name>
</gene>
<keyword evidence="3" id="KW-1185">Reference proteome</keyword>
<feature type="transmembrane region" description="Helical" evidence="1">
    <location>
        <begin position="54"/>
        <end position="76"/>
    </location>
</feature>
<protein>
    <recommendedName>
        <fullName evidence="4">DUF3899 domain-containing protein</fullName>
    </recommendedName>
</protein>
<dbReference type="Proteomes" id="UP000538955">
    <property type="component" value="Unassembled WGS sequence"/>
</dbReference>
<dbReference type="EMBL" id="JABBMI010000055">
    <property type="protein sequence ID" value="NMK54010.1"/>
    <property type="molecule type" value="Genomic_DNA"/>
</dbReference>
<organism evidence="2 3">
    <name type="scientific">Staphylococcus capitis</name>
    <dbReference type="NCBI Taxonomy" id="29388"/>
    <lineage>
        <taxon>Bacteria</taxon>
        <taxon>Bacillati</taxon>
        <taxon>Bacillota</taxon>
        <taxon>Bacilli</taxon>
        <taxon>Bacillales</taxon>
        <taxon>Staphylococcaceae</taxon>
        <taxon>Staphylococcus</taxon>
    </lineage>
</organism>
<keyword evidence="1" id="KW-0812">Transmembrane</keyword>
<dbReference type="RefSeq" id="WP_168992972.1">
    <property type="nucleotide sequence ID" value="NZ_JABBMI010000055.1"/>
</dbReference>
<proteinExistence type="predicted"/>
<comment type="caution">
    <text evidence="2">The sequence shown here is derived from an EMBL/GenBank/DDBJ whole genome shotgun (WGS) entry which is preliminary data.</text>
</comment>
<evidence type="ECO:0000256" key="1">
    <source>
        <dbReference type="SAM" id="Phobius"/>
    </source>
</evidence>
<name>A0ABX1SQC9_STACP</name>
<sequence>MNSIIILIVVAIVVIFVKEYISRRLFKQSQTLIKNQSLSDERLKKQSRNLTIQLFLKCAWAHFVFFIASLVCGLHTTMNVGLGIIYIVLIGVISLWSIIQHKKFYRAFGNVEGYLATHETRDLQTIIKNNNRNQQRIIEYYQIFENRIGVPNTIVLAIAIIISIVMWIGTF</sequence>